<proteinExistence type="predicted"/>
<feature type="transmembrane region" description="Helical" evidence="6">
    <location>
        <begin position="82"/>
        <end position="99"/>
    </location>
</feature>
<feature type="transmembrane region" description="Helical" evidence="6">
    <location>
        <begin position="49"/>
        <end position="70"/>
    </location>
</feature>
<feature type="transmembrane region" description="Helical" evidence="6">
    <location>
        <begin position="301"/>
        <end position="320"/>
    </location>
</feature>
<accession>A0A381N078</accession>
<evidence type="ECO:0000256" key="3">
    <source>
        <dbReference type="ARBA" id="ARBA00022692"/>
    </source>
</evidence>
<dbReference type="PROSITE" id="PS50850">
    <property type="entry name" value="MFS"/>
    <property type="match status" value="1"/>
</dbReference>
<keyword evidence="2" id="KW-0813">Transport</keyword>
<dbReference type="PANTHER" id="PTHR23519:SF1">
    <property type="entry name" value="AUTOPHAGY-RELATED PROTEIN 22"/>
    <property type="match status" value="1"/>
</dbReference>
<dbReference type="GO" id="GO:0012505">
    <property type="term" value="C:endomembrane system"/>
    <property type="evidence" value="ECO:0007669"/>
    <property type="project" value="UniProtKB-SubCell"/>
</dbReference>
<dbReference type="CDD" id="cd17482">
    <property type="entry name" value="MFS_YxiO_like"/>
    <property type="match status" value="1"/>
</dbReference>
<name>A0A381N078_9ZZZZ</name>
<feature type="transmembrane region" description="Helical" evidence="6">
    <location>
        <begin position="271"/>
        <end position="294"/>
    </location>
</feature>
<keyword evidence="5 6" id="KW-0472">Membrane</keyword>
<feature type="domain" description="Major facilitator superfamily (MFS) profile" evidence="7">
    <location>
        <begin position="231"/>
        <end position="424"/>
    </location>
</feature>
<dbReference type="Pfam" id="PF11700">
    <property type="entry name" value="ATG22"/>
    <property type="match status" value="1"/>
</dbReference>
<dbReference type="EMBL" id="UINC01000046">
    <property type="protein sequence ID" value="SUZ48002.1"/>
    <property type="molecule type" value="Genomic_DNA"/>
</dbReference>
<feature type="transmembrane region" description="Helical" evidence="6">
    <location>
        <begin position="147"/>
        <end position="166"/>
    </location>
</feature>
<evidence type="ECO:0000256" key="2">
    <source>
        <dbReference type="ARBA" id="ARBA00022448"/>
    </source>
</evidence>
<dbReference type="InterPro" id="IPR020846">
    <property type="entry name" value="MFS_dom"/>
</dbReference>
<feature type="transmembrane region" description="Helical" evidence="6">
    <location>
        <begin position="360"/>
        <end position="385"/>
    </location>
</feature>
<gene>
    <name evidence="8" type="ORF">METZ01_LOCUS856</name>
</gene>
<feature type="transmembrane region" description="Helical" evidence="6">
    <location>
        <begin position="391"/>
        <end position="408"/>
    </location>
</feature>
<organism evidence="8">
    <name type="scientific">marine metagenome</name>
    <dbReference type="NCBI Taxonomy" id="408172"/>
    <lineage>
        <taxon>unclassified sequences</taxon>
        <taxon>metagenomes</taxon>
        <taxon>ecological metagenomes</taxon>
    </lineage>
</organism>
<keyword evidence="4 6" id="KW-1133">Transmembrane helix</keyword>
<dbReference type="InterPro" id="IPR036259">
    <property type="entry name" value="MFS_trans_sf"/>
</dbReference>
<feature type="transmembrane region" description="Helical" evidence="6">
    <location>
        <begin position="105"/>
        <end position="126"/>
    </location>
</feature>
<evidence type="ECO:0000259" key="7">
    <source>
        <dbReference type="PROSITE" id="PS50850"/>
    </source>
</evidence>
<feature type="transmembrane region" description="Helical" evidence="6">
    <location>
        <begin position="236"/>
        <end position="259"/>
    </location>
</feature>
<sequence>MKVNKRSIWSWALYDWANSAYATTVMAGFFPLFFKEYWSDPNNPNQSTFYLGMANSLYAIVVAALAPFLGAIADQGSKKKKFLIFFAFLGSIMTGGLWIVNQGHWQMAVLFYILATIGFASANIFYDSLLPDIAIEKNVDSVSSLGYGLGYLGGGLLFLLNVIMYLKPHLFGIPDGATAIRLSFVSVAIWWFVFTFPLILFVSESDDEKSVNLIKAINMGWKQLIETFKEIRNMRVVGLFLLAYFFYIDGVDTIVKMAVDYGMSLNFPNESLIIALLIVQFIAFPAALIYGWLAEKIGAKAGIMIGIIGYSIITFLGYFMTKVVHFYILAILIGLFQGGIQALSRSLYTRIIPPSKSAEFFGFYNMFGKFAAIIGPALMGTVTIIYGNARVGILSILLLFILGAYFLSKVDIEEGKRIVKEGFQ</sequence>
<dbReference type="Gene3D" id="1.20.1250.20">
    <property type="entry name" value="MFS general substrate transporter like domains"/>
    <property type="match status" value="1"/>
</dbReference>
<feature type="transmembrane region" description="Helical" evidence="6">
    <location>
        <begin position="326"/>
        <end position="348"/>
    </location>
</feature>
<dbReference type="SUPFAM" id="SSF103473">
    <property type="entry name" value="MFS general substrate transporter"/>
    <property type="match status" value="1"/>
</dbReference>
<feature type="transmembrane region" description="Helical" evidence="6">
    <location>
        <begin position="12"/>
        <end position="34"/>
    </location>
</feature>
<dbReference type="GO" id="GO:0022857">
    <property type="term" value="F:transmembrane transporter activity"/>
    <property type="evidence" value="ECO:0007669"/>
    <property type="project" value="InterPro"/>
</dbReference>
<keyword evidence="3 6" id="KW-0812">Transmembrane</keyword>
<feature type="transmembrane region" description="Helical" evidence="6">
    <location>
        <begin position="178"/>
        <end position="202"/>
    </location>
</feature>
<dbReference type="InterPro" id="IPR024671">
    <property type="entry name" value="Atg22-like"/>
</dbReference>
<comment type="subcellular location">
    <subcellularLocation>
        <location evidence="1">Endomembrane system</location>
        <topology evidence="1">Multi-pass membrane protein</topology>
    </subcellularLocation>
</comment>
<evidence type="ECO:0000313" key="8">
    <source>
        <dbReference type="EMBL" id="SUZ48002.1"/>
    </source>
</evidence>
<evidence type="ECO:0000256" key="1">
    <source>
        <dbReference type="ARBA" id="ARBA00004127"/>
    </source>
</evidence>
<reference evidence="8" key="1">
    <citation type="submission" date="2018-05" db="EMBL/GenBank/DDBJ databases">
        <authorList>
            <person name="Lanie J.A."/>
            <person name="Ng W.-L."/>
            <person name="Kazmierczak K.M."/>
            <person name="Andrzejewski T.M."/>
            <person name="Davidsen T.M."/>
            <person name="Wayne K.J."/>
            <person name="Tettelin H."/>
            <person name="Glass J.I."/>
            <person name="Rusch D."/>
            <person name="Podicherti R."/>
            <person name="Tsui H.-C.T."/>
            <person name="Winkler M.E."/>
        </authorList>
    </citation>
    <scope>NUCLEOTIDE SEQUENCE</scope>
</reference>
<dbReference type="PANTHER" id="PTHR23519">
    <property type="entry name" value="AUTOPHAGY-RELATED PROTEIN 22"/>
    <property type="match status" value="1"/>
</dbReference>
<dbReference type="InterPro" id="IPR050495">
    <property type="entry name" value="ATG22/LtaA_families"/>
</dbReference>
<protein>
    <recommendedName>
        <fullName evidence="7">Major facilitator superfamily (MFS) profile domain-containing protein</fullName>
    </recommendedName>
</protein>
<dbReference type="AlphaFoldDB" id="A0A381N078"/>
<evidence type="ECO:0000256" key="6">
    <source>
        <dbReference type="SAM" id="Phobius"/>
    </source>
</evidence>
<evidence type="ECO:0000256" key="5">
    <source>
        <dbReference type="ARBA" id="ARBA00023136"/>
    </source>
</evidence>
<evidence type="ECO:0000256" key="4">
    <source>
        <dbReference type="ARBA" id="ARBA00022989"/>
    </source>
</evidence>